<feature type="region of interest" description="Disordered" evidence="1">
    <location>
        <begin position="155"/>
        <end position="204"/>
    </location>
</feature>
<protein>
    <submittedName>
        <fullName evidence="2">Uncharacterized protein</fullName>
    </submittedName>
</protein>
<reference evidence="2" key="1">
    <citation type="submission" date="2021-12" db="EMBL/GenBank/DDBJ databases">
        <title>Prjna785345.</title>
        <authorList>
            <person name="Rujirawat T."/>
            <person name="Krajaejun T."/>
        </authorList>
    </citation>
    <scope>NUCLEOTIDE SEQUENCE</scope>
    <source>
        <strain evidence="2">Pi057C3</strain>
    </source>
</reference>
<sequence length="483" mass="52805">MAVAVEQFVKTQLKEISAISSLVSDFTVAHERYAHEYAKLPVASSPVLSSATGSDDLAMPSGLERILDIAQSVMDAVVQANVMIAQELQSAVLGPLEAFRKQQQRQTKQLLEEIEESLSKEKQYHAGIRHVLAKLQETSGDEGQMKRGLAALLHRQPSSGSGPQGGSSSLCDENNQGQQDDETDLRKREERQSTLRELRAKRDQERAVVRQRLHELELTAEQQRAVIAGILQRMFDTFEQQLTPLREKISSFTPTSRNSITEAAPVSQLVETEQPSQSDAIAAALTSVTNVKAKAEASGMEREVSDLRDYLAVIKRNEATQRADTIKTLGHTSLVGVKTMELMVNDHVKNLMKALGILSEAVANCQRRVQVRAARVADSTAAGVDMSPLTVAFEDDADIIGAALGESEGQLAGAKEGPDDGKRGLTNTEAPEQIDNEVGNNAAEMIEDQVNRTDHVVRSKSHETNRGVIYQAFKRKMPTDCAT</sequence>
<name>A0AAD5M223_PYTIN</name>
<gene>
    <name evidence="2" type="ORF">P43SY_004184</name>
</gene>
<dbReference type="EMBL" id="JAKCXM010000609">
    <property type="protein sequence ID" value="KAJ0392586.1"/>
    <property type="molecule type" value="Genomic_DNA"/>
</dbReference>
<dbReference type="AlphaFoldDB" id="A0AAD5M223"/>
<feature type="compositionally biased region" description="Basic and acidic residues" evidence="1">
    <location>
        <begin position="184"/>
        <end position="204"/>
    </location>
</feature>
<evidence type="ECO:0000256" key="1">
    <source>
        <dbReference type="SAM" id="MobiDB-lite"/>
    </source>
</evidence>
<feature type="compositionally biased region" description="Low complexity" evidence="1">
    <location>
        <begin position="156"/>
        <end position="169"/>
    </location>
</feature>
<dbReference type="InterPro" id="IPR027267">
    <property type="entry name" value="AH/BAR_dom_sf"/>
</dbReference>
<comment type="caution">
    <text evidence="2">The sequence shown here is derived from an EMBL/GenBank/DDBJ whole genome shotgun (WGS) entry which is preliminary data.</text>
</comment>
<evidence type="ECO:0000313" key="3">
    <source>
        <dbReference type="Proteomes" id="UP001209570"/>
    </source>
</evidence>
<feature type="region of interest" description="Disordered" evidence="1">
    <location>
        <begin position="408"/>
        <end position="428"/>
    </location>
</feature>
<accession>A0AAD5M223</accession>
<organism evidence="2 3">
    <name type="scientific">Pythium insidiosum</name>
    <name type="common">Pythiosis disease agent</name>
    <dbReference type="NCBI Taxonomy" id="114742"/>
    <lineage>
        <taxon>Eukaryota</taxon>
        <taxon>Sar</taxon>
        <taxon>Stramenopiles</taxon>
        <taxon>Oomycota</taxon>
        <taxon>Peronosporomycetes</taxon>
        <taxon>Pythiales</taxon>
        <taxon>Pythiaceae</taxon>
        <taxon>Pythium</taxon>
    </lineage>
</organism>
<dbReference type="Proteomes" id="UP001209570">
    <property type="component" value="Unassembled WGS sequence"/>
</dbReference>
<dbReference type="Gene3D" id="1.20.1270.60">
    <property type="entry name" value="Arfaptin homology (AH) domain/BAR domain"/>
    <property type="match status" value="1"/>
</dbReference>
<keyword evidence="3" id="KW-1185">Reference proteome</keyword>
<proteinExistence type="predicted"/>
<evidence type="ECO:0000313" key="2">
    <source>
        <dbReference type="EMBL" id="KAJ0392586.1"/>
    </source>
</evidence>